<dbReference type="Proteomes" id="UP000266723">
    <property type="component" value="Unassembled WGS sequence"/>
</dbReference>
<feature type="region of interest" description="Disordered" evidence="1">
    <location>
        <begin position="50"/>
        <end position="84"/>
    </location>
</feature>
<name>A0ABQ7EVT4_BRACR</name>
<evidence type="ECO:0000256" key="1">
    <source>
        <dbReference type="SAM" id="MobiDB-lite"/>
    </source>
</evidence>
<feature type="compositionally biased region" description="Polar residues" evidence="1">
    <location>
        <begin position="176"/>
        <end position="185"/>
    </location>
</feature>
<accession>A0ABQ7EVT4</accession>
<feature type="region of interest" description="Disordered" evidence="1">
    <location>
        <begin position="151"/>
        <end position="185"/>
    </location>
</feature>
<reference evidence="2 3" key="1">
    <citation type="journal article" date="2020" name="BMC Genomics">
        <title>Intraspecific diversification of the crop wild relative Brassica cretica Lam. using demographic model selection.</title>
        <authorList>
            <person name="Kioukis A."/>
            <person name="Michalopoulou V.A."/>
            <person name="Briers L."/>
            <person name="Pirintsos S."/>
            <person name="Studholme D.J."/>
            <person name="Pavlidis P."/>
            <person name="Sarris P.F."/>
        </authorList>
    </citation>
    <scope>NUCLEOTIDE SEQUENCE [LARGE SCALE GENOMIC DNA]</scope>
    <source>
        <strain evidence="3">cv. PFS-1207/04</strain>
    </source>
</reference>
<proteinExistence type="predicted"/>
<feature type="compositionally biased region" description="Basic and acidic residues" evidence="1">
    <location>
        <begin position="416"/>
        <end position="432"/>
    </location>
</feature>
<sequence>MPSSTRSNKVTVLLFSPYPASLERTIRKEAHCSSIDNNTCSSLDFAQAPSTQTLVPSTDTRSPPSAEDTHLPSTNILHPISIDNPDKTSIDTELRDMVATLILVRDNNGDLHDQEVAKEEKLQEGDFEVESLMSFGVSHWCRLTSDHAYRSINPSPNRSTNPSPNRSTGSPEHRSMTPTESSTSCNAVRIQTHEEFAEKHPHPPNPNNMPKIDVARLNALRPKPRPSENPPETVRTPLDDGEESMEINKVPLGKTLRKRKGNVEKHLRRGANDKEKESFRKRVFRIPIDKPFEDAYYTHKLWMFFRETKEKEEEIRRMFCEAREKMRKIITLKKKSDPGQFAIPCTVKGIEFPHTLCDTGASYDPIPVKKSQTLSRRINDPGIIAACHCGVEYETDYSASIKTHTATSIDSCHQISTDRRHEESVDSRPDDW</sequence>
<feature type="compositionally biased region" description="Polar residues" evidence="1">
    <location>
        <begin position="50"/>
        <end position="63"/>
    </location>
</feature>
<protein>
    <recommendedName>
        <fullName evidence="4">TPX2 C-terminal domain-containing protein</fullName>
    </recommendedName>
</protein>
<organism evidence="2 3">
    <name type="scientific">Brassica cretica</name>
    <name type="common">Mustard</name>
    <dbReference type="NCBI Taxonomy" id="69181"/>
    <lineage>
        <taxon>Eukaryota</taxon>
        <taxon>Viridiplantae</taxon>
        <taxon>Streptophyta</taxon>
        <taxon>Embryophyta</taxon>
        <taxon>Tracheophyta</taxon>
        <taxon>Spermatophyta</taxon>
        <taxon>Magnoliopsida</taxon>
        <taxon>eudicotyledons</taxon>
        <taxon>Gunneridae</taxon>
        <taxon>Pentapetalae</taxon>
        <taxon>rosids</taxon>
        <taxon>malvids</taxon>
        <taxon>Brassicales</taxon>
        <taxon>Brassicaceae</taxon>
        <taxon>Brassiceae</taxon>
        <taxon>Brassica</taxon>
    </lineage>
</organism>
<evidence type="ECO:0000313" key="3">
    <source>
        <dbReference type="Proteomes" id="UP000266723"/>
    </source>
</evidence>
<feature type="region of interest" description="Disordered" evidence="1">
    <location>
        <begin position="221"/>
        <end position="241"/>
    </location>
</feature>
<evidence type="ECO:0008006" key="4">
    <source>
        <dbReference type="Google" id="ProtNLM"/>
    </source>
</evidence>
<feature type="region of interest" description="Disordered" evidence="1">
    <location>
        <begin position="411"/>
        <end position="432"/>
    </location>
</feature>
<comment type="caution">
    <text evidence="2">The sequence shown here is derived from an EMBL/GenBank/DDBJ whole genome shotgun (WGS) entry which is preliminary data.</text>
</comment>
<dbReference type="EMBL" id="QGKV02000297">
    <property type="protein sequence ID" value="KAF3607719.1"/>
    <property type="molecule type" value="Genomic_DNA"/>
</dbReference>
<gene>
    <name evidence="2" type="ORF">DY000_02049106</name>
</gene>
<keyword evidence="3" id="KW-1185">Reference proteome</keyword>
<feature type="compositionally biased region" description="Low complexity" evidence="1">
    <location>
        <begin position="153"/>
        <end position="168"/>
    </location>
</feature>
<evidence type="ECO:0000313" key="2">
    <source>
        <dbReference type="EMBL" id="KAF3607719.1"/>
    </source>
</evidence>